<organism evidence="2 3">
    <name type="scientific">Parabacteroides goldsteinii DSM 19448 = WAL 12034</name>
    <dbReference type="NCBI Taxonomy" id="927665"/>
    <lineage>
        <taxon>Bacteria</taxon>
        <taxon>Pseudomonadati</taxon>
        <taxon>Bacteroidota</taxon>
        <taxon>Bacteroidia</taxon>
        <taxon>Bacteroidales</taxon>
        <taxon>Tannerellaceae</taxon>
        <taxon>Parabacteroides</taxon>
    </lineage>
</organism>
<dbReference type="RefSeq" id="WP_046146549.1">
    <property type="nucleotide sequence ID" value="NZ_KQ033913.1"/>
</dbReference>
<evidence type="ECO:0000256" key="1">
    <source>
        <dbReference type="SAM" id="MobiDB-lite"/>
    </source>
</evidence>
<reference evidence="2 3" key="1">
    <citation type="submission" date="2013-04" db="EMBL/GenBank/DDBJ databases">
        <title>The Genome Sequence of Parabacteroides goldsteinii DSM 19448.</title>
        <authorList>
            <consortium name="The Broad Institute Genomics Platform"/>
            <person name="Earl A."/>
            <person name="Ward D."/>
            <person name="Feldgarden M."/>
            <person name="Gevers D."/>
            <person name="Martens E."/>
            <person name="Sakamoto M."/>
            <person name="Benno Y."/>
            <person name="Song Y."/>
            <person name="Liu C."/>
            <person name="Lee J."/>
            <person name="Bolanos M."/>
            <person name="Vaisanen M.L."/>
            <person name="Finegold S.M."/>
            <person name="Walker B."/>
            <person name="Young S."/>
            <person name="Zeng Q."/>
            <person name="Gargeya S."/>
            <person name="Fitzgerald M."/>
            <person name="Haas B."/>
            <person name="Abouelleil A."/>
            <person name="Allen A.W."/>
            <person name="Alvarado L."/>
            <person name="Arachchi H.M."/>
            <person name="Berlin A.M."/>
            <person name="Chapman S.B."/>
            <person name="Gainer-Dewar J."/>
            <person name="Goldberg J."/>
            <person name="Griggs A."/>
            <person name="Gujja S."/>
            <person name="Hansen M."/>
            <person name="Howarth C."/>
            <person name="Imamovic A."/>
            <person name="Ireland A."/>
            <person name="Larimer J."/>
            <person name="McCowan C."/>
            <person name="Murphy C."/>
            <person name="Pearson M."/>
            <person name="Poon T.W."/>
            <person name="Priest M."/>
            <person name="Roberts A."/>
            <person name="Saif S."/>
            <person name="Shea T."/>
            <person name="Sisk P."/>
            <person name="Sykes S."/>
            <person name="Wortman J."/>
            <person name="Nusbaum C."/>
            <person name="Birren B."/>
        </authorList>
    </citation>
    <scope>NUCLEOTIDE SEQUENCE [LARGE SCALE GENOMIC DNA]</scope>
    <source>
        <strain evidence="2 3">DSM 19448</strain>
    </source>
</reference>
<dbReference type="Pfam" id="PF13149">
    <property type="entry name" value="Mfa_like_1"/>
    <property type="match status" value="1"/>
</dbReference>
<feature type="region of interest" description="Disordered" evidence="1">
    <location>
        <begin position="317"/>
        <end position="355"/>
    </location>
</feature>
<dbReference type="AlphaFoldDB" id="A0A0F5J9Y8"/>
<protein>
    <recommendedName>
        <fullName evidence="4">Major fimbrial subunit protein N-terminal domain-containing protein</fullName>
    </recommendedName>
</protein>
<sequence>MHTLKYPLFTNWRKLLTVFALSGIGLLFVACGKDDPEPGPVPPDPVPPTPPTPVVPDAPRAVALRLLALPAGDNPEPWSVADTLHLVLAEPNGRTALGDTALYRYAFGEGADHPGRFLPVSVADSAFLPSDSSEVDLMAYRPASAALQSDRLRLPVDSRELTALGRPLMTAARTAGIHAGQPEASIMLVHRLTRLYVSLNKASKANLQRSSVSATKADETTITFHGNPAQGIWSLPDEAFVEYGEPVSQPFIVQSDGTGGYLYALPGWPGQPDGQKPELSLSIQTLGRDPLEVPLNKYLPEGVLQAGISIDIQIEIPEEPVPDPDPTPDPDPDPTPDPEPTPDPDPDPDPAPDSDILRIKVTLSDWENIIYDITILPDGSN</sequence>
<feature type="compositionally biased region" description="Acidic residues" evidence="1">
    <location>
        <begin position="317"/>
        <end position="352"/>
    </location>
</feature>
<evidence type="ECO:0008006" key="4">
    <source>
        <dbReference type="Google" id="ProtNLM"/>
    </source>
</evidence>
<dbReference type="PROSITE" id="PS51257">
    <property type="entry name" value="PROKAR_LIPOPROTEIN"/>
    <property type="match status" value="1"/>
</dbReference>
<gene>
    <name evidence="2" type="ORF">HMPREF1535_02696</name>
</gene>
<dbReference type="InterPro" id="IPR025049">
    <property type="entry name" value="Mfa-like_1"/>
</dbReference>
<name>A0A0F5J9Y8_9BACT</name>
<dbReference type="Proteomes" id="UP000033047">
    <property type="component" value="Unassembled WGS sequence"/>
</dbReference>
<evidence type="ECO:0000313" key="3">
    <source>
        <dbReference type="Proteomes" id="UP000033047"/>
    </source>
</evidence>
<dbReference type="EMBL" id="AQHV01000013">
    <property type="protein sequence ID" value="KKB54574.1"/>
    <property type="molecule type" value="Genomic_DNA"/>
</dbReference>
<dbReference type="STRING" id="927665.HMPREF1535_02696"/>
<comment type="caution">
    <text evidence="2">The sequence shown here is derived from an EMBL/GenBank/DDBJ whole genome shotgun (WGS) entry which is preliminary data.</text>
</comment>
<evidence type="ECO:0000313" key="2">
    <source>
        <dbReference type="EMBL" id="KKB54574.1"/>
    </source>
</evidence>
<dbReference type="HOGENOM" id="CLU_725310_0_0_10"/>
<dbReference type="PATRIC" id="fig|927665.4.peg.2767"/>
<proteinExistence type="predicted"/>
<accession>A0A0F5J9Y8</accession>